<dbReference type="Proteomes" id="UP000199187">
    <property type="component" value="Unassembled WGS sequence"/>
</dbReference>
<dbReference type="EMBL" id="FPAU01000003">
    <property type="protein sequence ID" value="SFT93260.1"/>
    <property type="molecule type" value="Genomic_DNA"/>
</dbReference>
<evidence type="ECO:0000313" key="2">
    <source>
        <dbReference type="Proteomes" id="UP000199187"/>
    </source>
</evidence>
<protein>
    <submittedName>
        <fullName evidence="1">Uncharacterized protein</fullName>
    </submittedName>
</protein>
<dbReference type="AlphaFoldDB" id="A0A1I7C1F0"/>
<keyword evidence="2" id="KW-1185">Reference proteome</keyword>
<proteinExistence type="predicted"/>
<sequence>MEKRTPIIFLIKNNPCLACTCFGTVRQRENSLLAHEIIPHFRPHHESFFDQATVLCGCARP</sequence>
<organism evidence="1 2">
    <name type="scientific">Kosakonia arachidis</name>
    <dbReference type="NCBI Taxonomy" id="551989"/>
    <lineage>
        <taxon>Bacteria</taxon>
        <taxon>Pseudomonadati</taxon>
        <taxon>Pseudomonadota</taxon>
        <taxon>Gammaproteobacteria</taxon>
        <taxon>Enterobacterales</taxon>
        <taxon>Enterobacteriaceae</taxon>
        <taxon>Kosakonia</taxon>
    </lineage>
</organism>
<gene>
    <name evidence="1" type="ORF">SAMN05192562_103121</name>
</gene>
<name>A0A1I7C1F0_9ENTR</name>
<reference evidence="2" key="1">
    <citation type="submission" date="2016-10" db="EMBL/GenBank/DDBJ databases">
        <authorList>
            <person name="Varghese N."/>
            <person name="Submissions S."/>
        </authorList>
    </citation>
    <scope>NUCLEOTIDE SEQUENCE [LARGE SCALE GENOMIC DNA]</scope>
    <source>
        <strain evidence="2">Ah-143</strain>
    </source>
</reference>
<accession>A0A1I7C1F0</accession>
<evidence type="ECO:0000313" key="1">
    <source>
        <dbReference type="EMBL" id="SFT93260.1"/>
    </source>
</evidence>